<dbReference type="RefSeq" id="WP_010757833.1">
    <property type="nucleotide sequence ID" value="NZ_ASWD01000001.1"/>
</dbReference>
<keyword evidence="2" id="KW-0804">Transcription</keyword>
<dbReference type="PATRIC" id="fig|1158607.3.peg.2841"/>
<dbReference type="InterPro" id="IPR050661">
    <property type="entry name" value="BglG_antiterminators"/>
</dbReference>
<comment type="caution">
    <text evidence="5">The sequence shown here is derived from an EMBL/GenBank/DDBJ whole genome shotgun (WGS) entry which is preliminary data.</text>
</comment>
<dbReference type="STRING" id="160454.RV10_GL003327"/>
<evidence type="ECO:0000256" key="1">
    <source>
        <dbReference type="ARBA" id="ARBA00023015"/>
    </source>
</evidence>
<dbReference type="AlphaFoldDB" id="R2Q9T7"/>
<evidence type="ECO:0000259" key="3">
    <source>
        <dbReference type="Pfam" id="PF05043"/>
    </source>
</evidence>
<dbReference type="HOGENOM" id="CLU_043382_0_0_9"/>
<dbReference type="eggNOG" id="COG3711">
    <property type="taxonomic scope" value="Bacteria"/>
</dbReference>
<dbReference type="Pfam" id="PF05043">
    <property type="entry name" value="Mga"/>
    <property type="match status" value="1"/>
</dbReference>
<gene>
    <name evidence="5" type="ORF">UAU_02850</name>
</gene>
<dbReference type="EMBL" id="AJAQ01000018">
    <property type="protein sequence ID" value="EOH93207.1"/>
    <property type="molecule type" value="Genomic_DNA"/>
</dbReference>
<proteinExistence type="predicted"/>
<dbReference type="Pfam" id="PF08280">
    <property type="entry name" value="HTH_Mga"/>
    <property type="match status" value="1"/>
</dbReference>
<accession>R2Q9T7</accession>
<dbReference type="PANTHER" id="PTHR30185:SF18">
    <property type="entry name" value="TRANSCRIPTIONAL REGULATOR MTLR"/>
    <property type="match status" value="1"/>
</dbReference>
<dbReference type="PANTHER" id="PTHR30185">
    <property type="entry name" value="CRYPTIC BETA-GLUCOSIDE BGL OPERON ANTITERMINATOR"/>
    <property type="match status" value="1"/>
</dbReference>
<feature type="domain" description="M protein trans-acting positive regulator (MGA) HTH" evidence="4">
    <location>
        <begin position="11"/>
        <end position="61"/>
    </location>
</feature>
<evidence type="ECO:0000313" key="5">
    <source>
        <dbReference type="EMBL" id="EOH93207.1"/>
    </source>
</evidence>
<dbReference type="InterPro" id="IPR007737">
    <property type="entry name" value="Mga_HTH"/>
</dbReference>
<organism evidence="5 6">
    <name type="scientific">Enterococcus pallens ATCC BAA-351</name>
    <dbReference type="NCBI Taxonomy" id="1158607"/>
    <lineage>
        <taxon>Bacteria</taxon>
        <taxon>Bacillati</taxon>
        <taxon>Bacillota</taxon>
        <taxon>Bacilli</taxon>
        <taxon>Lactobacillales</taxon>
        <taxon>Enterococcaceae</taxon>
        <taxon>Enterococcus</taxon>
    </lineage>
</organism>
<keyword evidence="1" id="KW-0805">Transcription regulation</keyword>
<keyword evidence="6" id="KW-1185">Reference proteome</keyword>
<evidence type="ECO:0000313" key="6">
    <source>
        <dbReference type="Proteomes" id="UP000013782"/>
    </source>
</evidence>
<dbReference type="InterPro" id="IPR013199">
    <property type="entry name" value="HTH_Mga_DNA-bd_dom"/>
</dbReference>
<feature type="domain" description="Mga helix-turn-helix" evidence="3">
    <location>
        <begin position="87"/>
        <end position="167"/>
    </location>
</feature>
<reference evidence="5 6" key="1">
    <citation type="submission" date="2013-02" db="EMBL/GenBank/DDBJ databases">
        <title>The Genome Sequence of Enterococcus pallens BAA-351.</title>
        <authorList>
            <consortium name="The Broad Institute Genome Sequencing Platform"/>
            <consortium name="The Broad Institute Genome Sequencing Center for Infectious Disease"/>
            <person name="Earl A.M."/>
            <person name="Gilmore M.S."/>
            <person name="Lebreton F."/>
            <person name="Walker B."/>
            <person name="Young S.K."/>
            <person name="Zeng Q."/>
            <person name="Gargeya S."/>
            <person name="Fitzgerald M."/>
            <person name="Haas B."/>
            <person name="Abouelleil A."/>
            <person name="Alvarado L."/>
            <person name="Arachchi H.M."/>
            <person name="Berlin A.M."/>
            <person name="Chapman S.B."/>
            <person name="Dewar J."/>
            <person name="Goldberg J."/>
            <person name="Griggs A."/>
            <person name="Gujja S."/>
            <person name="Hansen M."/>
            <person name="Howarth C."/>
            <person name="Imamovic A."/>
            <person name="Larimer J."/>
            <person name="McCowan C."/>
            <person name="Murphy C."/>
            <person name="Neiman D."/>
            <person name="Pearson M."/>
            <person name="Priest M."/>
            <person name="Roberts A."/>
            <person name="Saif S."/>
            <person name="Shea T."/>
            <person name="Sisk P."/>
            <person name="Sykes S."/>
            <person name="Wortman J."/>
            <person name="Nusbaum C."/>
            <person name="Birren B."/>
        </authorList>
    </citation>
    <scope>NUCLEOTIDE SEQUENCE [LARGE SCALE GENOMIC DNA]</scope>
    <source>
        <strain evidence="5 6">ATCC BAA-351</strain>
    </source>
</reference>
<dbReference type="Proteomes" id="UP000013782">
    <property type="component" value="Unassembled WGS sequence"/>
</dbReference>
<protein>
    <submittedName>
        <fullName evidence="5">M protein trans-acting positive regulator</fullName>
    </submittedName>
</protein>
<evidence type="ECO:0000256" key="2">
    <source>
        <dbReference type="ARBA" id="ARBA00023163"/>
    </source>
</evidence>
<name>R2Q9T7_9ENTE</name>
<sequence length="495" mass="58814">MVVRTIRTFLTKTSQKKIKLINFLLEAEGWRTISEAQKYLGVSSKSILLYIKELVELFEQFHGKIILRNDNNQRFLIQKEEDFPMYSIYLPYYKESYNYQLIDFMFKQPEKKLEDFAENQYTSTSTVFRYAKLLVPYFKRYNLTFHSYKLEIEGAETEIRSFYYYFYWDSTRDGGWPFLVGRNQVKEYIAEFEFVYDIKLDALQKKIFSYWLAIIIGRAKTNCLQLDKSVKETIAGDAAFNLIVAWLKRIQLDLPDEESYFLYRVIYAFGIIDGSKPYESAAAEAHEKSRSLAYRSAILLRAALKQGYDFDLDLTDKTTLFNLIAFHERSYFLFGNPDIFFNKSYPTELEKLDPHLYLEVKHFYDLVQQLAPDDLLSSLKNVNQLFLNYYYLLDYLGVLMKNLFPIKILITDDLHHTHRLWLMNKIRVLFSNSYAISFFDYDTAFEEVDLVISNYYLDTKGTPLLLMKNIPTPRNWRNLEQVLYQLNKTIGKQNP</sequence>
<evidence type="ECO:0000259" key="4">
    <source>
        <dbReference type="Pfam" id="PF08280"/>
    </source>
</evidence>